<accession>A0A2U9IB86</accession>
<organism evidence="2 3">
    <name type="scientific">Acidianus brierleyi</name>
    <dbReference type="NCBI Taxonomy" id="41673"/>
    <lineage>
        <taxon>Archaea</taxon>
        <taxon>Thermoproteota</taxon>
        <taxon>Thermoprotei</taxon>
        <taxon>Sulfolobales</taxon>
        <taxon>Sulfolobaceae</taxon>
        <taxon>Acidianus</taxon>
    </lineage>
</organism>
<reference evidence="2 3" key="1">
    <citation type="submission" date="2018-05" db="EMBL/GenBank/DDBJ databases">
        <title>Complete Genome Sequences of Extremely Thermoacidophilic, Metal-Mobilizing Type-Strain Members of the Archaeal Family Sulfolobaceae: Acidianus brierleyi DSM-1651T, Acidianus sulfidivorans DSM-18786T, Metallosphaera hakonensis DSM-7519T, and Metallosphaera prunae DSM-10039T.</title>
        <authorList>
            <person name="Counts J.A."/>
            <person name="Kelly R.M."/>
        </authorList>
    </citation>
    <scope>NUCLEOTIDE SEQUENCE [LARGE SCALE GENOMIC DNA]</scope>
    <source>
        <strain evidence="2 3">DSM 1651</strain>
    </source>
</reference>
<feature type="transmembrane region" description="Helical" evidence="1">
    <location>
        <begin position="7"/>
        <end position="31"/>
    </location>
</feature>
<protein>
    <submittedName>
        <fullName evidence="2">Uncharacterized protein</fullName>
    </submittedName>
</protein>
<dbReference type="AlphaFoldDB" id="A0A2U9IB86"/>
<sequence>MDNIISTFILVIATIIIGLIALGLFGGYFGIQASNINNIKQAQEISMSLQIRELQISNSSGINFVIYPFIPSYNIALYIVAFQVSSSLQNSQTYVTPLQSEGWVNVNYTIGSYRPIVVYSDSGSVLYNGNAYIYSTHSNSVQFIYLKNGENAILWFIVNLNGQYYRIGYVWISG</sequence>
<keyword evidence="3" id="KW-1185">Reference proteome</keyword>
<dbReference type="Proteomes" id="UP000248044">
    <property type="component" value="Chromosome"/>
</dbReference>
<dbReference type="RefSeq" id="WP_110269170.1">
    <property type="nucleotide sequence ID" value="NZ_CP029289.2"/>
</dbReference>
<name>A0A2U9IB86_9CREN</name>
<evidence type="ECO:0000313" key="2">
    <source>
        <dbReference type="EMBL" id="AWR93286.1"/>
    </source>
</evidence>
<evidence type="ECO:0000313" key="3">
    <source>
        <dbReference type="Proteomes" id="UP000248044"/>
    </source>
</evidence>
<keyword evidence="1" id="KW-0472">Membrane</keyword>
<evidence type="ECO:0000256" key="1">
    <source>
        <dbReference type="SAM" id="Phobius"/>
    </source>
</evidence>
<dbReference type="GeneID" id="36830556"/>
<dbReference type="OrthoDB" id="41975at2157"/>
<gene>
    <name evidence="2" type="ORF">DFR85_00330</name>
</gene>
<dbReference type="EMBL" id="CP029289">
    <property type="protein sequence ID" value="AWR93286.1"/>
    <property type="molecule type" value="Genomic_DNA"/>
</dbReference>
<proteinExistence type="predicted"/>
<keyword evidence="1" id="KW-1133">Transmembrane helix</keyword>
<keyword evidence="1" id="KW-0812">Transmembrane</keyword>
<dbReference type="KEGG" id="abri:DFR85_00330"/>